<keyword evidence="2" id="KW-1185">Reference proteome</keyword>
<dbReference type="EMBL" id="JAEDAK010000004">
    <property type="protein sequence ID" value="MBH9576679.1"/>
    <property type="molecule type" value="Genomic_DNA"/>
</dbReference>
<dbReference type="PANTHER" id="PTHR34817:SF2">
    <property type="entry name" value="NUCLEOTIDYLTRANSFERASE"/>
    <property type="match status" value="1"/>
</dbReference>
<evidence type="ECO:0000313" key="1">
    <source>
        <dbReference type="EMBL" id="MBH9576679.1"/>
    </source>
</evidence>
<reference evidence="1" key="1">
    <citation type="submission" date="2020-12" db="EMBL/GenBank/DDBJ databases">
        <title>The genome sequence of Inhella sp. 1Y17.</title>
        <authorList>
            <person name="Liu Y."/>
        </authorList>
    </citation>
    <scope>NUCLEOTIDE SEQUENCE</scope>
    <source>
        <strain evidence="1">1Y17</strain>
    </source>
</reference>
<organism evidence="1 2">
    <name type="scientific">Inhella proteolytica</name>
    <dbReference type="NCBI Taxonomy" id="2795029"/>
    <lineage>
        <taxon>Bacteria</taxon>
        <taxon>Pseudomonadati</taxon>
        <taxon>Pseudomonadota</taxon>
        <taxon>Betaproteobacteria</taxon>
        <taxon>Burkholderiales</taxon>
        <taxon>Sphaerotilaceae</taxon>
        <taxon>Inhella</taxon>
    </lineage>
</organism>
<dbReference type="Pfam" id="PF10127">
    <property type="entry name" value="RlaP"/>
    <property type="match status" value="1"/>
</dbReference>
<dbReference type="PANTHER" id="PTHR34817">
    <property type="entry name" value="NUCLEOTIDYLTRANSFERASE"/>
    <property type="match status" value="1"/>
</dbReference>
<dbReference type="InterPro" id="IPR018775">
    <property type="entry name" value="RlaP"/>
</dbReference>
<dbReference type="RefSeq" id="WP_198110299.1">
    <property type="nucleotide sequence ID" value="NZ_JAEDAK010000004.1"/>
</dbReference>
<accession>A0A931NH31</accession>
<proteinExistence type="predicted"/>
<dbReference type="AlphaFoldDB" id="A0A931NH31"/>
<protein>
    <submittedName>
        <fullName evidence="1">Nucleotidyltransferase domain-containing protein</fullName>
    </submittedName>
</protein>
<name>A0A931NH31_9BURK</name>
<dbReference type="Proteomes" id="UP000613266">
    <property type="component" value="Unassembled WGS sequence"/>
</dbReference>
<gene>
    <name evidence="1" type="ORF">I7X39_07165</name>
</gene>
<comment type="caution">
    <text evidence="1">The sequence shown here is derived from an EMBL/GenBank/DDBJ whole genome shotgun (WGS) entry which is preliminary data.</text>
</comment>
<evidence type="ECO:0000313" key="2">
    <source>
        <dbReference type="Proteomes" id="UP000613266"/>
    </source>
</evidence>
<sequence>MKNNKLFTAHPIAPATRERIDHELARIETEHEVQILYACESGSRAWGFASPDSDYDVRFVYLRRPARYLTVRPEREVIECPIDAELDISGWDLRKALELGGESNPTLLEWLRSPVVYRQHAQRAAQLRELTERFFARDRAYHHYVSMARKNDREHLKGETVRLKKYLYVLRPLLAARWLRERSDAPPMVFAELAESVLHEAELIDAINELLAVKMRAGEAERGAARPALRAFIDRELERATQQAPAKGERQPFAALDAFLADCVLNQLR</sequence>